<dbReference type="OrthoDB" id="4121306at2759"/>
<feature type="transmembrane region" description="Helical" evidence="2">
    <location>
        <begin position="260"/>
        <end position="279"/>
    </location>
</feature>
<dbReference type="Proteomes" id="UP000054466">
    <property type="component" value="Unassembled WGS sequence"/>
</dbReference>
<gene>
    <name evidence="3" type="ORF">PV07_04006</name>
</gene>
<evidence type="ECO:0000313" key="4">
    <source>
        <dbReference type="Proteomes" id="UP000054466"/>
    </source>
</evidence>
<feature type="compositionally biased region" description="Low complexity" evidence="1">
    <location>
        <begin position="243"/>
        <end position="253"/>
    </location>
</feature>
<feature type="region of interest" description="Disordered" evidence="1">
    <location>
        <begin position="370"/>
        <end position="419"/>
    </location>
</feature>
<feature type="compositionally biased region" description="Low complexity" evidence="1">
    <location>
        <begin position="216"/>
        <end position="235"/>
    </location>
</feature>
<feature type="region of interest" description="Disordered" evidence="1">
    <location>
        <begin position="195"/>
        <end position="253"/>
    </location>
</feature>
<keyword evidence="2" id="KW-0812">Transmembrane</keyword>
<dbReference type="HOGENOM" id="CLU_760843_0_0_1"/>
<keyword evidence="2" id="KW-0472">Membrane</keyword>
<keyword evidence="4" id="KW-1185">Reference proteome</keyword>
<evidence type="ECO:0000313" key="3">
    <source>
        <dbReference type="EMBL" id="KIW32460.1"/>
    </source>
</evidence>
<dbReference type="VEuPathDB" id="FungiDB:PV07_04006"/>
<dbReference type="RefSeq" id="XP_016252676.1">
    <property type="nucleotide sequence ID" value="XM_016390774.1"/>
</dbReference>
<sequence>MYFSSHISSVVFCVASRVQQATSRIFFGPTAFASSRIAPIGLVKPRLIGKDTGRVSADERMRKRELLVSVLTAICAVRAIPLQPRDIYNPLDPLKSVASELLGFTTAISALESSAKQTQTALSASSTRTAGSVAASAQASTAQTNLASSDAAVSTIKSGTGTVTVTATDSQLSTGSVSATNAASKSALHSEATTTSIGALSTSPGSTGAPLGVIPTTTESSGSSQTGTSTDPGSSSGSGGNSGSTSADSAGGSGLSPGEIAAAVILPVLALAALLFLLFRFCKPLRERYSAWRQQRLERSAYRRALDDPVLSFGMHQQSGRGLDGLGMGEVEHLVRPLSFGFRNPQRQYPRIKRKPLNWDPARIGGQGASSIGMAVPMPIGHRPRSLSEISEVSDMSSDAGARYQDARSNQPSPEGIIS</sequence>
<evidence type="ECO:0000256" key="2">
    <source>
        <dbReference type="SAM" id="Phobius"/>
    </source>
</evidence>
<dbReference type="AlphaFoldDB" id="A0A0D2CR69"/>
<keyword evidence="2" id="KW-1133">Transmembrane helix</keyword>
<feature type="compositionally biased region" description="Polar residues" evidence="1">
    <location>
        <begin position="388"/>
        <end position="397"/>
    </location>
</feature>
<dbReference type="GeneID" id="27343200"/>
<evidence type="ECO:0000256" key="1">
    <source>
        <dbReference type="SAM" id="MobiDB-lite"/>
    </source>
</evidence>
<feature type="compositionally biased region" description="Polar residues" evidence="1">
    <location>
        <begin position="195"/>
        <end position="206"/>
    </location>
</feature>
<proteinExistence type="predicted"/>
<name>A0A0D2CR69_9EURO</name>
<dbReference type="EMBL" id="KN847041">
    <property type="protein sequence ID" value="KIW32460.1"/>
    <property type="molecule type" value="Genomic_DNA"/>
</dbReference>
<dbReference type="STRING" id="569365.A0A0D2CR69"/>
<organism evidence="3 4">
    <name type="scientific">Cladophialophora immunda</name>
    <dbReference type="NCBI Taxonomy" id="569365"/>
    <lineage>
        <taxon>Eukaryota</taxon>
        <taxon>Fungi</taxon>
        <taxon>Dikarya</taxon>
        <taxon>Ascomycota</taxon>
        <taxon>Pezizomycotina</taxon>
        <taxon>Eurotiomycetes</taxon>
        <taxon>Chaetothyriomycetidae</taxon>
        <taxon>Chaetothyriales</taxon>
        <taxon>Herpotrichiellaceae</taxon>
        <taxon>Cladophialophora</taxon>
    </lineage>
</organism>
<protein>
    <submittedName>
        <fullName evidence="3">Uncharacterized protein</fullName>
    </submittedName>
</protein>
<reference evidence="3 4" key="1">
    <citation type="submission" date="2015-01" db="EMBL/GenBank/DDBJ databases">
        <title>The Genome Sequence of Cladophialophora immunda CBS83496.</title>
        <authorList>
            <consortium name="The Broad Institute Genomics Platform"/>
            <person name="Cuomo C."/>
            <person name="de Hoog S."/>
            <person name="Gorbushina A."/>
            <person name="Stielow B."/>
            <person name="Teixiera M."/>
            <person name="Abouelleil A."/>
            <person name="Chapman S.B."/>
            <person name="Priest M."/>
            <person name="Young S.K."/>
            <person name="Wortman J."/>
            <person name="Nusbaum C."/>
            <person name="Birren B."/>
        </authorList>
    </citation>
    <scope>NUCLEOTIDE SEQUENCE [LARGE SCALE GENOMIC DNA]</scope>
    <source>
        <strain evidence="3 4">CBS 83496</strain>
    </source>
</reference>
<accession>A0A0D2CR69</accession>